<feature type="region of interest" description="Disordered" evidence="1">
    <location>
        <begin position="1"/>
        <end position="28"/>
    </location>
</feature>
<dbReference type="PANTHER" id="PTHR42830">
    <property type="entry name" value="OSMOTICALLY INDUCIBLE FAMILY PROTEIN"/>
    <property type="match status" value="1"/>
</dbReference>
<dbReference type="Pfam" id="PF02566">
    <property type="entry name" value="OsmC"/>
    <property type="match status" value="1"/>
</dbReference>
<sequence>MTIKKTASAHWTGPIKEGKGSISTESKALSEQPFGFNTRFEGKPGTNPEELIGAAHAGCFSMALSLELGKQDFTADSIDTKATVSLIEDNGGFTISAVHLDVEASIPGIDNGQFQEIAEATKKNCPVSKVLNADITMNAHLK</sequence>
<gene>
    <name evidence="2" type="ORF">GCM10022278_04650</name>
</gene>
<reference evidence="3" key="1">
    <citation type="journal article" date="2019" name="Int. J. Syst. Evol. Microbiol.">
        <title>The Global Catalogue of Microorganisms (GCM) 10K type strain sequencing project: providing services to taxonomists for standard genome sequencing and annotation.</title>
        <authorList>
            <consortium name="The Broad Institute Genomics Platform"/>
            <consortium name="The Broad Institute Genome Sequencing Center for Infectious Disease"/>
            <person name="Wu L."/>
            <person name="Ma J."/>
        </authorList>
    </citation>
    <scope>NUCLEOTIDE SEQUENCE [LARGE SCALE GENOMIC DNA]</scope>
    <source>
        <strain evidence="3">JCM 17555</strain>
    </source>
</reference>
<dbReference type="InterPro" id="IPR015946">
    <property type="entry name" value="KH_dom-like_a/b"/>
</dbReference>
<evidence type="ECO:0000256" key="1">
    <source>
        <dbReference type="SAM" id="MobiDB-lite"/>
    </source>
</evidence>
<dbReference type="Gene3D" id="3.30.300.20">
    <property type="match status" value="1"/>
</dbReference>
<comment type="caution">
    <text evidence="2">The sequence shown here is derived from an EMBL/GenBank/DDBJ whole genome shotgun (WGS) entry which is preliminary data.</text>
</comment>
<dbReference type="EMBL" id="BAABBO010000001">
    <property type="protein sequence ID" value="GAA3948504.1"/>
    <property type="molecule type" value="Genomic_DNA"/>
</dbReference>
<protein>
    <submittedName>
        <fullName evidence="2">OsmC family protein</fullName>
    </submittedName>
</protein>
<dbReference type="NCBIfam" id="TIGR03562">
    <property type="entry name" value="osmo_induc_OsmC"/>
    <property type="match status" value="1"/>
</dbReference>
<dbReference type="InterPro" id="IPR003718">
    <property type="entry name" value="OsmC/Ohr_fam"/>
</dbReference>
<organism evidence="2 3">
    <name type="scientific">Allohahella marinimesophila</name>
    <dbReference type="NCBI Taxonomy" id="1054972"/>
    <lineage>
        <taxon>Bacteria</taxon>
        <taxon>Pseudomonadati</taxon>
        <taxon>Pseudomonadota</taxon>
        <taxon>Gammaproteobacteria</taxon>
        <taxon>Oceanospirillales</taxon>
        <taxon>Hahellaceae</taxon>
        <taxon>Allohahella</taxon>
    </lineage>
</organism>
<dbReference type="PANTHER" id="PTHR42830:SF1">
    <property type="entry name" value="OSMOTICALLY INDUCIBLE FAMILY PROTEIN"/>
    <property type="match status" value="1"/>
</dbReference>
<accession>A0ABP7NLF2</accession>
<proteinExistence type="predicted"/>
<dbReference type="Proteomes" id="UP001501337">
    <property type="component" value="Unassembled WGS sequence"/>
</dbReference>
<keyword evidence="3" id="KW-1185">Reference proteome</keyword>
<dbReference type="InterPro" id="IPR019904">
    <property type="entry name" value="Peroxiredoxin_OsmC"/>
</dbReference>
<dbReference type="InterPro" id="IPR052707">
    <property type="entry name" value="OsmC_Ohr_Peroxiredoxin"/>
</dbReference>
<name>A0ABP7NLF2_9GAMM</name>
<evidence type="ECO:0000313" key="2">
    <source>
        <dbReference type="EMBL" id="GAA3948504.1"/>
    </source>
</evidence>
<dbReference type="InterPro" id="IPR036102">
    <property type="entry name" value="OsmC/Ohrsf"/>
</dbReference>
<dbReference type="SUPFAM" id="SSF82784">
    <property type="entry name" value="OsmC-like"/>
    <property type="match status" value="1"/>
</dbReference>
<evidence type="ECO:0000313" key="3">
    <source>
        <dbReference type="Proteomes" id="UP001501337"/>
    </source>
</evidence>